<evidence type="ECO:0008006" key="4">
    <source>
        <dbReference type="Google" id="ProtNLM"/>
    </source>
</evidence>
<comment type="caution">
    <text evidence="2">The sequence shown here is derived from an EMBL/GenBank/DDBJ whole genome shotgun (WGS) entry which is preliminary data.</text>
</comment>
<keyword evidence="1" id="KW-0812">Transmembrane</keyword>
<dbReference type="RefSeq" id="WP_380901201.1">
    <property type="nucleotide sequence ID" value="NZ_JBHUFU010000009.1"/>
</dbReference>
<organism evidence="2 3">
    <name type="scientific">Streptomyces desertarenae</name>
    <dbReference type="NCBI Taxonomy" id="2666184"/>
    <lineage>
        <taxon>Bacteria</taxon>
        <taxon>Bacillati</taxon>
        <taxon>Actinomycetota</taxon>
        <taxon>Actinomycetes</taxon>
        <taxon>Kitasatosporales</taxon>
        <taxon>Streptomycetaceae</taxon>
        <taxon>Streptomyces</taxon>
    </lineage>
</organism>
<evidence type="ECO:0000313" key="3">
    <source>
        <dbReference type="Proteomes" id="UP001597365"/>
    </source>
</evidence>
<accession>A0ABW4PM84</accession>
<evidence type="ECO:0000313" key="2">
    <source>
        <dbReference type="EMBL" id="MFD1831362.1"/>
    </source>
</evidence>
<sequence length="160" mass="17185">MASADDPFAEHNPLVMFVLVHAGVLGTPALLVHGLWSGILLLVRARRVPAAVTCTAALKSAALLVWAGAVGMYTWGLLLLAFTDDYGRSMECHAVGAERVVGYDPSFVPLRSGCRLDDGRTVDVIVPDYVNPWVLLLTACALPLTMAVRARNNRAEERTG</sequence>
<dbReference type="Proteomes" id="UP001597365">
    <property type="component" value="Unassembled WGS sequence"/>
</dbReference>
<reference evidence="3" key="1">
    <citation type="journal article" date="2019" name="Int. J. Syst. Evol. Microbiol.">
        <title>The Global Catalogue of Microorganisms (GCM) 10K type strain sequencing project: providing services to taxonomists for standard genome sequencing and annotation.</title>
        <authorList>
            <consortium name="The Broad Institute Genomics Platform"/>
            <consortium name="The Broad Institute Genome Sequencing Center for Infectious Disease"/>
            <person name="Wu L."/>
            <person name="Ma J."/>
        </authorList>
    </citation>
    <scope>NUCLEOTIDE SEQUENCE [LARGE SCALE GENOMIC DNA]</scope>
    <source>
        <strain evidence="3">CGMCC 4.7455</strain>
    </source>
</reference>
<dbReference type="EMBL" id="JBHUFU010000009">
    <property type="protein sequence ID" value="MFD1831362.1"/>
    <property type="molecule type" value="Genomic_DNA"/>
</dbReference>
<keyword evidence="1" id="KW-1133">Transmembrane helix</keyword>
<proteinExistence type="predicted"/>
<protein>
    <recommendedName>
        <fullName evidence="4">DUF2784 domain-containing protein</fullName>
    </recommendedName>
</protein>
<feature type="transmembrane region" description="Helical" evidence="1">
    <location>
        <begin position="14"/>
        <end position="43"/>
    </location>
</feature>
<name>A0ABW4PM84_9ACTN</name>
<feature type="transmembrane region" description="Helical" evidence="1">
    <location>
        <begin position="63"/>
        <end position="82"/>
    </location>
</feature>
<evidence type="ECO:0000256" key="1">
    <source>
        <dbReference type="SAM" id="Phobius"/>
    </source>
</evidence>
<gene>
    <name evidence="2" type="ORF">ACFSJS_17095</name>
</gene>
<keyword evidence="1" id="KW-0472">Membrane</keyword>
<keyword evidence="3" id="KW-1185">Reference proteome</keyword>
<feature type="transmembrane region" description="Helical" evidence="1">
    <location>
        <begin position="130"/>
        <end position="148"/>
    </location>
</feature>